<dbReference type="HOGENOM" id="CLU_436000_0_0_6"/>
<dbReference type="Pfam" id="PF01935">
    <property type="entry name" value="DUF87"/>
    <property type="match status" value="1"/>
</dbReference>
<feature type="transmembrane region" description="Helical" evidence="6">
    <location>
        <begin position="108"/>
        <end position="131"/>
    </location>
</feature>
<dbReference type="PANTHER" id="PTHR37937:SF1">
    <property type="entry name" value="CONJUGATIVE TRANSFER: DNA TRANSPORT"/>
    <property type="match status" value="1"/>
</dbReference>
<evidence type="ECO:0000256" key="2">
    <source>
        <dbReference type="ARBA" id="ARBA00022475"/>
    </source>
</evidence>
<keyword evidence="5 6" id="KW-0472">Membrane</keyword>
<organism evidence="9 10">
    <name type="scientific">Francisella hispaniensis</name>
    <dbReference type="NCBI Taxonomy" id="622488"/>
    <lineage>
        <taxon>Bacteria</taxon>
        <taxon>Pseudomonadati</taxon>
        <taxon>Pseudomonadota</taxon>
        <taxon>Gammaproteobacteria</taxon>
        <taxon>Thiotrichales</taxon>
        <taxon>Francisellaceae</taxon>
        <taxon>Francisella</taxon>
    </lineage>
</organism>
<dbReference type="Gene3D" id="3.40.50.300">
    <property type="entry name" value="P-loop containing nucleotide triphosphate hydrolases"/>
    <property type="match status" value="2"/>
</dbReference>
<sequence length="627" mass="72547">MNYKITEGLNDLLDILVYNIYNHLVNIESDSQIIFFSLLCCVLYLMFYKVYNFKKNHTLPYVYSAGITIGYIMLWLVWIYYFVSIALSMTTFGLAYFLDRLDTFKLEIFFPSVVVFFILFVITIILDFIFINRIREQKMLNPLNRISNKYIYKVSGKKEYNPEVRRIHCGKFNPLKYYRKGLLFHGLNEFKKPVYTNLTASLDGHVCITGGTGAGKGVQTRLFLSQFIRYGVKNIIFDVKPDKYLYNLCTEECKNTNQKMYVIDIDTRLPQIQLFAGINNIDFETIISSAMELEPQKQTNARVYAQRTETALITIAEHIYKQGMTPAEIIKACDDYDIELLSENEDLKALLYNLSRYKVFNSTKAPSIQDILHDNAVLYIRASSAKENPASSLILRLLFQTITKEIQYNDLQKCIFLDEFKFIMTTAVMNQLATIRDFKTTLMVNFQAFSNFETSPNKAMNNKAYGKELLDNMHIFALGNTSDTETIEIVQKRGGQTTYDKAFESEGAQLGGGTETSGDRKYTKHVDYKLTPNEIANGDKKTMILLAPQLLKNKEYEKISTYYIPTENYTFNITQTFEEKNIHTVKQEKALDINNEIKTPQKNIIIKENKYDNSVQDLNIWGNSDDQ</sequence>
<feature type="transmembrane region" description="Helical" evidence="6">
    <location>
        <begin position="72"/>
        <end position="96"/>
    </location>
</feature>
<dbReference type="SUPFAM" id="SSF52540">
    <property type="entry name" value="P-loop containing nucleoside triphosphate hydrolases"/>
    <property type="match status" value="1"/>
</dbReference>
<dbReference type="GO" id="GO:0005886">
    <property type="term" value="C:plasma membrane"/>
    <property type="evidence" value="ECO:0007669"/>
    <property type="project" value="UniProtKB-SubCell"/>
</dbReference>
<dbReference type="PATRIC" id="fig|676032.3.peg.719"/>
<feature type="transmembrane region" description="Helical" evidence="6">
    <location>
        <begin position="33"/>
        <end position="51"/>
    </location>
</feature>
<evidence type="ECO:0000313" key="9">
    <source>
        <dbReference type="EMBL" id="AEB28573.1"/>
    </source>
</evidence>
<evidence type="ECO:0000256" key="5">
    <source>
        <dbReference type="ARBA" id="ARBA00023136"/>
    </source>
</evidence>
<reference evidence="10" key="1">
    <citation type="journal article" date="2011" name="Appl. Environ. Microbiol.">
        <title>Common ancestry and novel genetic traits of Francisella novicida-like isolates from North America and Australia as revealed by comparative genomic analyses.</title>
        <authorList>
            <person name="Siddaramappa S."/>
            <person name="Challacombe J.F."/>
            <person name="Petersen J.M."/>
            <person name="Pillai S."/>
            <person name="Hogg G."/>
            <person name="Kuske C.R."/>
        </authorList>
    </citation>
    <scope>NUCLEOTIDE SEQUENCE [LARGE SCALE GENOMIC DNA]</scope>
    <source>
        <strain evidence="10">3523</strain>
    </source>
</reference>
<keyword evidence="2" id="KW-1003">Cell membrane</keyword>
<dbReference type="InterPro" id="IPR027417">
    <property type="entry name" value="P-loop_NTPase"/>
</dbReference>
<dbReference type="InterPro" id="IPR051539">
    <property type="entry name" value="T4SS-coupling_protein"/>
</dbReference>
<dbReference type="eggNOG" id="COG0433">
    <property type="taxonomic scope" value="Bacteria"/>
</dbReference>
<dbReference type="KEGG" id="fcn:FN3523_0716"/>
<keyword evidence="3 6" id="KW-0812">Transmembrane</keyword>
<feature type="domain" description="Helicase HerA central" evidence="7">
    <location>
        <begin position="193"/>
        <end position="364"/>
    </location>
</feature>
<evidence type="ECO:0000256" key="6">
    <source>
        <dbReference type="SAM" id="Phobius"/>
    </source>
</evidence>
<gene>
    <name evidence="9" type="ordered locus">FN3523_0716</name>
</gene>
<evidence type="ECO:0000259" key="7">
    <source>
        <dbReference type="Pfam" id="PF01935"/>
    </source>
</evidence>
<evidence type="ECO:0000259" key="8">
    <source>
        <dbReference type="Pfam" id="PF12696"/>
    </source>
</evidence>
<dbReference type="Proteomes" id="UP000008303">
    <property type="component" value="Chromosome"/>
</dbReference>
<evidence type="ECO:0000256" key="4">
    <source>
        <dbReference type="ARBA" id="ARBA00022989"/>
    </source>
</evidence>
<feature type="domain" description="TraD/TraG TraM recognition site" evidence="8">
    <location>
        <begin position="415"/>
        <end position="535"/>
    </location>
</feature>
<proteinExistence type="predicted"/>
<dbReference type="InterPro" id="IPR032689">
    <property type="entry name" value="TraG-D_C"/>
</dbReference>
<dbReference type="PANTHER" id="PTHR37937">
    <property type="entry name" value="CONJUGATIVE TRANSFER: DNA TRANSPORT"/>
    <property type="match status" value="1"/>
</dbReference>
<dbReference type="InterPro" id="IPR002789">
    <property type="entry name" value="HerA_central"/>
</dbReference>
<protein>
    <submittedName>
        <fullName evidence="9">Putative mobilization mobB protein</fullName>
    </submittedName>
</protein>
<dbReference type="Pfam" id="PF12696">
    <property type="entry name" value="TraG-D_C"/>
    <property type="match status" value="1"/>
</dbReference>
<dbReference type="EMBL" id="CP002558">
    <property type="protein sequence ID" value="AEB28573.1"/>
    <property type="molecule type" value="Genomic_DNA"/>
</dbReference>
<comment type="subcellular location">
    <subcellularLocation>
        <location evidence="1">Cell membrane</location>
        <topology evidence="1">Multi-pass membrane protein</topology>
    </subcellularLocation>
</comment>
<evidence type="ECO:0000256" key="3">
    <source>
        <dbReference type="ARBA" id="ARBA00022692"/>
    </source>
</evidence>
<evidence type="ECO:0000256" key="1">
    <source>
        <dbReference type="ARBA" id="ARBA00004651"/>
    </source>
</evidence>
<dbReference type="AlphaFoldDB" id="F4BK79"/>
<accession>F4BK79</accession>
<keyword evidence="4 6" id="KW-1133">Transmembrane helix</keyword>
<name>F4BK79_9GAMM</name>
<evidence type="ECO:0000313" key="10">
    <source>
        <dbReference type="Proteomes" id="UP000008303"/>
    </source>
</evidence>